<dbReference type="AlphaFoldDB" id="A0A9N9YEY9"/>
<protein>
    <submittedName>
        <fullName evidence="1">Uncharacterized protein</fullName>
    </submittedName>
</protein>
<evidence type="ECO:0000313" key="1">
    <source>
        <dbReference type="EMBL" id="CAH0015218.1"/>
    </source>
</evidence>
<dbReference type="Proteomes" id="UP000696573">
    <property type="component" value="Unassembled WGS sequence"/>
</dbReference>
<evidence type="ECO:0000313" key="2">
    <source>
        <dbReference type="Proteomes" id="UP000696573"/>
    </source>
</evidence>
<keyword evidence="2" id="KW-1185">Reference proteome</keyword>
<feature type="non-terminal residue" evidence="1">
    <location>
        <position position="146"/>
    </location>
</feature>
<name>A0A9N9YEY9_9HYPO</name>
<sequence length="146" mass="16677">SNLCSGQADELYIHPLNHTSTAFSLPPHCLSRPRLASPKPLGSSTTTISIYYTPNISRTSSSSMCNYIYKELSCQHHYHLVESWCPKYIETQQRCTPKIVSKQYWGDDICAACRERQQPSQHPWAKMIKRPASPRVPSFSQDVYAR</sequence>
<proteinExistence type="predicted"/>
<dbReference type="OrthoDB" id="3700495at2759"/>
<accession>A0A9N9YEY9</accession>
<organism evidence="1 2">
    <name type="scientific">Clonostachys rhizophaga</name>
    <dbReference type="NCBI Taxonomy" id="160324"/>
    <lineage>
        <taxon>Eukaryota</taxon>
        <taxon>Fungi</taxon>
        <taxon>Dikarya</taxon>
        <taxon>Ascomycota</taxon>
        <taxon>Pezizomycotina</taxon>
        <taxon>Sordariomycetes</taxon>
        <taxon>Hypocreomycetidae</taxon>
        <taxon>Hypocreales</taxon>
        <taxon>Bionectriaceae</taxon>
        <taxon>Clonostachys</taxon>
    </lineage>
</organism>
<reference evidence="1" key="1">
    <citation type="submission" date="2021-10" db="EMBL/GenBank/DDBJ databases">
        <authorList>
            <person name="Piombo E."/>
        </authorList>
    </citation>
    <scope>NUCLEOTIDE SEQUENCE</scope>
</reference>
<feature type="non-terminal residue" evidence="1">
    <location>
        <position position="1"/>
    </location>
</feature>
<comment type="caution">
    <text evidence="1">The sequence shown here is derived from an EMBL/GenBank/DDBJ whole genome shotgun (WGS) entry which is preliminary data.</text>
</comment>
<gene>
    <name evidence="1" type="ORF">CRHIZ90672A_00001062</name>
</gene>
<dbReference type="EMBL" id="CABFNQ020000444">
    <property type="protein sequence ID" value="CAH0015218.1"/>
    <property type="molecule type" value="Genomic_DNA"/>
</dbReference>